<protein>
    <submittedName>
        <fullName evidence="1">Uncharacterized protein</fullName>
    </submittedName>
</protein>
<dbReference type="Proteomes" id="UP000792575">
    <property type="component" value="Genome"/>
</dbReference>
<evidence type="ECO:0000313" key="2">
    <source>
        <dbReference type="Proteomes" id="UP000792575"/>
    </source>
</evidence>
<accession>A0A916KNV9</accession>
<gene>
    <name evidence="1" type="ORF">AHEV_025</name>
</gene>
<proteinExistence type="predicted"/>
<dbReference type="GeneID" id="15613954"/>
<name>A0A916KNV9_9POXV</name>
<organism evidence="1 2">
    <name type="scientific">Adoxophyes honmai entomopoxvirus 'L'</name>
    <dbReference type="NCBI Taxonomy" id="1293540"/>
    <lineage>
        <taxon>Viruses</taxon>
        <taxon>Varidnaviria</taxon>
        <taxon>Bamfordvirae</taxon>
        <taxon>Nucleocytoviricota</taxon>
        <taxon>Pokkesviricetes</taxon>
        <taxon>Chitovirales</taxon>
        <taxon>Poxviridae</taxon>
        <taxon>Entomopoxvirinae</taxon>
        <taxon>Betaentomopoxvirus</taxon>
        <taxon>Betaentomopoxvirus ahonmai</taxon>
    </lineage>
</organism>
<keyword evidence="2" id="KW-1185">Reference proteome</keyword>
<reference evidence="1" key="1">
    <citation type="journal article" date="2013" name="J. Virol.">
        <title>New Insights into the Evolution of Entomopoxvirinae from the Complete Genome Sequences of Four Entomopoxviruses Infecting Adoxophyes honmai, Choristoneura biennis, Choristoneura rosaceana, and Mythimna separata.</title>
        <authorList>
            <person name="Theze J."/>
            <person name="Takatsuka J."/>
            <person name="Li Z."/>
            <person name="Gallais J."/>
            <person name="Doucet D."/>
            <person name="Arif B."/>
            <person name="Nakai M."/>
            <person name="Herniou E.A."/>
        </authorList>
    </citation>
    <scope>NUCLEOTIDE SEQUENCE</scope>
    <source>
        <strain evidence="1">Tokyo</strain>
    </source>
</reference>
<dbReference type="KEGG" id="vg:15613954"/>
<dbReference type="EMBL" id="HF679131">
    <property type="protein sequence ID" value="CCU55346.1"/>
    <property type="molecule type" value="Genomic_DNA"/>
</dbReference>
<sequence>MQSVKNIDDYIHGAKSDISLTDRKKKIGKMIKTLISNNNTLNKQISDNNNMLNDLLNALKKYDCCL</sequence>
<dbReference type="RefSeq" id="YP_008003848.1">
    <property type="nucleotide sequence ID" value="NC_021247.1"/>
</dbReference>
<evidence type="ECO:0000313" key="1">
    <source>
        <dbReference type="EMBL" id="CCU55346.1"/>
    </source>
</evidence>